<evidence type="ECO:0000313" key="1">
    <source>
        <dbReference type="EMBL" id="SKB25574.1"/>
    </source>
</evidence>
<dbReference type="InterPro" id="IPR038444">
    <property type="entry name" value="DUF465_sf"/>
</dbReference>
<dbReference type="Proteomes" id="UP000189818">
    <property type="component" value="Unassembled WGS sequence"/>
</dbReference>
<dbReference type="Gene3D" id="6.10.280.50">
    <property type="match status" value="1"/>
</dbReference>
<keyword evidence="2" id="KW-1185">Reference proteome</keyword>
<sequence length="56" mass="6754">MTAMMYRLSVIHHKLDTEIRRELKRRFPDSIRLLRLKKLRLMVKDRLAGNMRGAFA</sequence>
<dbReference type="OrthoDB" id="7584565at2"/>
<evidence type="ECO:0008006" key="3">
    <source>
        <dbReference type="Google" id="ProtNLM"/>
    </source>
</evidence>
<accession>A0A1T4ZS25</accession>
<dbReference type="InterPro" id="IPR007420">
    <property type="entry name" value="DUF465"/>
</dbReference>
<name>A0A1T4ZS25_9SPHN</name>
<gene>
    <name evidence="1" type="ORF">SAMN06295920_101151</name>
</gene>
<organism evidence="1 2">
    <name type="scientific">Rhizorhabdus histidinilytica</name>
    <dbReference type="NCBI Taxonomy" id="439228"/>
    <lineage>
        <taxon>Bacteria</taxon>
        <taxon>Pseudomonadati</taxon>
        <taxon>Pseudomonadota</taxon>
        <taxon>Alphaproteobacteria</taxon>
        <taxon>Sphingomonadales</taxon>
        <taxon>Sphingomonadaceae</taxon>
        <taxon>Rhizorhabdus</taxon>
    </lineage>
</organism>
<proteinExistence type="predicted"/>
<reference evidence="2" key="1">
    <citation type="submission" date="2017-02" db="EMBL/GenBank/DDBJ databases">
        <authorList>
            <person name="Varghese N."/>
            <person name="Submissions S."/>
        </authorList>
    </citation>
    <scope>NUCLEOTIDE SEQUENCE [LARGE SCALE GENOMIC DNA]</scope>
    <source>
        <strain evidence="2">UM2</strain>
    </source>
</reference>
<dbReference type="AlphaFoldDB" id="A0A1T4ZS25"/>
<protein>
    <recommendedName>
        <fullName evidence="3">DUF465 domain-containing protein</fullName>
    </recommendedName>
</protein>
<dbReference type="Pfam" id="PF04325">
    <property type="entry name" value="DUF465"/>
    <property type="match status" value="1"/>
</dbReference>
<dbReference type="RefSeq" id="WP_079646132.1">
    <property type="nucleotide sequence ID" value="NZ_FUYM01000001.1"/>
</dbReference>
<evidence type="ECO:0000313" key="2">
    <source>
        <dbReference type="Proteomes" id="UP000189818"/>
    </source>
</evidence>
<dbReference type="EMBL" id="FUYM01000001">
    <property type="protein sequence ID" value="SKB25574.1"/>
    <property type="molecule type" value="Genomic_DNA"/>
</dbReference>